<name>A0ABQ4WVU7_9ASTR</name>
<feature type="compositionally biased region" description="Basic and acidic residues" evidence="1">
    <location>
        <begin position="75"/>
        <end position="91"/>
    </location>
</feature>
<reference evidence="2" key="2">
    <citation type="submission" date="2022-01" db="EMBL/GenBank/DDBJ databases">
        <authorList>
            <person name="Yamashiro T."/>
            <person name="Shiraishi A."/>
            <person name="Satake H."/>
            <person name="Nakayama K."/>
        </authorList>
    </citation>
    <scope>NUCLEOTIDE SEQUENCE</scope>
</reference>
<proteinExistence type="predicted"/>
<protein>
    <submittedName>
        <fullName evidence="2">Uncharacterized protein</fullName>
    </submittedName>
</protein>
<accession>A0ABQ4WVU7</accession>
<evidence type="ECO:0000256" key="1">
    <source>
        <dbReference type="SAM" id="MobiDB-lite"/>
    </source>
</evidence>
<reference evidence="2" key="1">
    <citation type="journal article" date="2022" name="Int. J. Mol. Sci.">
        <title>Draft Genome of Tanacetum Coccineum: Genomic Comparison of Closely Related Tanacetum-Family Plants.</title>
        <authorList>
            <person name="Yamashiro T."/>
            <person name="Shiraishi A."/>
            <person name="Nakayama K."/>
            <person name="Satake H."/>
        </authorList>
    </citation>
    <scope>NUCLEOTIDE SEQUENCE</scope>
</reference>
<evidence type="ECO:0000313" key="3">
    <source>
        <dbReference type="Proteomes" id="UP001151760"/>
    </source>
</evidence>
<evidence type="ECO:0000313" key="2">
    <source>
        <dbReference type="EMBL" id="GJS57026.1"/>
    </source>
</evidence>
<feature type="region of interest" description="Disordered" evidence="1">
    <location>
        <begin position="68"/>
        <end position="131"/>
    </location>
</feature>
<comment type="caution">
    <text evidence="2">The sequence shown here is derived from an EMBL/GenBank/DDBJ whole genome shotgun (WGS) entry which is preliminary data.</text>
</comment>
<gene>
    <name evidence="2" type="ORF">Tco_0651810</name>
</gene>
<dbReference type="Proteomes" id="UP001151760">
    <property type="component" value="Unassembled WGS sequence"/>
</dbReference>
<dbReference type="EMBL" id="BQNB010008977">
    <property type="protein sequence ID" value="GJS57026.1"/>
    <property type="molecule type" value="Genomic_DNA"/>
</dbReference>
<organism evidence="2 3">
    <name type="scientific">Tanacetum coccineum</name>
    <dbReference type="NCBI Taxonomy" id="301880"/>
    <lineage>
        <taxon>Eukaryota</taxon>
        <taxon>Viridiplantae</taxon>
        <taxon>Streptophyta</taxon>
        <taxon>Embryophyta</taxon>
        <taxon>Tracheophyta</taxon>
        <taxon>Spermatophyta</taxon>
        <taxon>Magnoliopsida</taxon>
        <taxon>eudicotyledons</taxon>
        <taxon>Gunneridae</taxon>
        <taxon>Pentapetalae</taxon>
        <taxon>asterids</taxon>
        <taxon>campanulids</taxon>
        <taxon>Asterales</taxon>
        <taxon>Asteraceae</taxon>
        <taxon>Asteroideae</taxon>
        <taxon>Anthemideae</taxon>
        <taxon>Anthemidinae</taxon>
        <taxon>Tanacetum</taxon>
    </lineage>
</organism>
<keyword evidence="3" id="KW-1185">Reference proteome</keyword>
<sequence>MEKVIPYPRFLSLFLQLRMKGYGTDEVTIIPTQIFSVNNLILKKGQLEGPPFIVHMWAICNADAPVDFQAPRTSSDTEKKDSQGSEPEAKTRLRRKQSSKHTSESKLEATKSQPPLKEAAKIPTGHLKRKK</sequence>